<protein>
    <submittedName>
        <fullName evidence="1">Uncharacterized protein</fullName>
    </submittedName>
</protein>
<evidence type="ECO:0000313" key="1">
    <source>
        <dbReference type="EMBL" id="VAW99047.1"/>
    </source>
</evidence>
<name>A0A3B1AHW8_9ZZZZ</name>
<accession>A0A3B1AHW8</accession>
<reference evidence="1" key="1">
    <citation type="submission" date="2018-06" db="EMBL/GenBank/DDBJ databases">
        <authorList>
            <person name="Zhirakovskaya E."/>
        </authorList>
    </citation>
    <scope>NUCLEOTIDE SEQUENCE</scope>
</reference>
<dbReference type="AlphaFoldDB" id="A0A3B1AHW8"/>
<sequence length="282" mass="30928">MKKIISLVILAFVILQLTGCSSGWQIRADQNMFIKNPMKKIALIGTSTVVWPRRGGQDPAIGLLSSKAGIEKIMPMFKTHLETKGYTVTFAEPIAAGMPFKSLKTHPIFEDYENKGDASKLPDLSGDDPAFVYAISNKKIQQSAIALAFELSDAMSDRESSTYHPSQSHIQAILAATDSDTVCQIRAAGWRYSSGRAAGAFFLALLTSSMANTSDGGALGVICSDETGKVLWQDYRNIDDDPMDANIEHIVTTLKYFPHANTPLPKTCVAEEKHKEMYRCEI</sequence>
<dbReference type="EMBL" id="UOFT01000075">
    <property type="protein sequence ID" value="VAW99047.1"/>
    <property type="molecule type" value="Genomic_DNA"/>
</dbReference>
<organism evidence="1">
    <name type="scientific">hydrothermal vent metagenome</name>
    <dbReference type="NCBI Taxonomy" id="652676"/>
    <lineage>
        <taxon>unclassified sequences</taxon>
        <taxon>metagenomes</taxon>
        <taxon>ecological metagenomes</taxon>
    </lineage>
</organism>
<gene>
    <name evidence="1" type="ORF">MNBD_GAMMA23-2364</name>
</gene>
<proteinExistence type="predicted"/>